<protein>
    <submittedName>
        <fullName evidence="2">Uncharacterized protein</fullName>
    </submittedName>
</protein>
<dbReference type="AlphaFoldDB" id="A0A8K0IQ43"/>
<reference evidence="2" key="2">
    <citation type="submission" date="2019-07" db="EMBL/GenBank/DDBJ databases">
        <authorList>
            <person name="Yang Y."/>
            <person name="Bocs S."/>
            <person name="Baudouin L."/>
        </authorList>
    </citation>
    <scope>NUCLEOTIDE SEQUENCE</scope>
    <source>
        <tissue evidence="2">Spear leaf of Hainan Tall coconut</tissue>
    </source>
</reference>
<evidence type="ECO:0000313" key="2">
    <source>
        <dbReference type="EMBL" id="KAG1364321.1"/>
    </source>
</evidence>
<evidence type="ECO:0000313" key="3">
    <source>
        <dbReference type="Proteomes" id="UP000797356"/>
    </source>
</evidence>
<name>A0A8K0IQ43_COCNU</name>
<dbReference type="EMBL" id="CM017882">
    <property type="protein sequence ID" value="KAG1364321.1"/>
    <property type="molecule type" value="Genomic_DNA"/>
</dbReference>
<dbReference type="PANTHER" id="PTHR36313:SF7">
    <property type="entry name" value="OS09G0474600 PROTEIN"/>
    <property type="match status" value="1"/>
</dbReference>
<dbReference type="GO" id="GO:0008083">
    <property type="term" value="F:growth factor activity"/>
    <property type="evidence" value="ECO:0007669"/>
    <property type="project" value="InterPro"/>
</dbReference>
<dbReference type="Proteomes" id="UP000797356">
    <property type="component" value="Chromosome 11"/>
</dbReference>
<accession>A0A8K0IQ43</accession>
<comment type="caution">
    <text evidence="2">The sequence shown here is derived from an EMBL/GenBank/DDBJ whole genome shotgun (WGS) entry which is preliminary data.</text>
</comment>
<proteinExistence type="predicted"/>
<sequence>MVQYLWLVSFVVGLLLSLAPPGDSLALANGGVVTLRHNDGTFKSGQGLQDETKMVDATRNIWHRGRKMGMKKVNEVKDTVETGANYSVGKCGHGGERVGCKPNNRGLSKRIHFVGLIPFSSDYRRPDSSITTLQSGQLISVNKKSDGNALEPVNLSNAPFIKSQVFEASSTHASLGSSKVLGPSHGQFQIDETQKLLASTAEIFKMLQKDYHQHAHRRPPINNHLPLASFDVKP</sequence>
<keyword evidence="1" id="KW-0732">Signal</keyword>
<organism evidence="2 3">
    <name type="scientific">Cocos nucifera</name>
    <name type="common">Coconut palm</name>
    <dbReference type="NCBI Taxonomy" id="13894"/>
    <lineage>
        <taxon>Eukaryota</taxon>
        <taxon>Viridiplantae</taxon>
        <taxon>Streptophyta</taxon>
        <taxon>Embryophyta</taxon>
        <taxon>Tracheophyta</taxon>
        <taxon>Spermatophyta</taxon>
        <taxon>Magnoliopsida</taxon>
        <taxon>Liliopsida</taxon>
        <taxon>Arecaceae</taxon>
        <taxon>Arecoideae</taxon>
        <taxon>Cocoseae</taxon>
        <taxon>Attaleinae</taxon>
        <taxon>Cocos</taxon>
    </lineage>
</organism>
<dbReference type="InterPro" id="IPR038804">
    <property type="entry name" value="RGF3"/>
</dbReference>
<gene>
    <name evidence="2" type="ORF">COCNU_11G011480</name>
</gene>
<dbReference type="PANTHER" id="PTHR36313">
    <property type="entry name" value="ROOT MERISTEM GROWTH FACTOR 2"/>
    <property type="match status" value="1"/>
</dbReference>
<keyword evidence="3" id="KW-1185">Reference proteome</keyword>
<evidence type="ECO:0000256" key="1">
    <source>
        <dbReference type="SAM" id="SignalP"/>
    </source>
</evidence>
<feature type="chain" id="PRO_5035473563" evidence="1">
    <location>
        <begin position="25"/>
        <end position="234"/>
    </location>
</feature>
<dbReference type="OrthoDB" id="667957at2759"/>
<dbReference type="GO" id="GO:0010082">
    <property type="term" value="P:regulation of root meristem growth"/>
    <property type="evidence" value="ECO:0007669"/>
    <property type="project" value="InterPro"/>
</dbReference>
<feature type="signal peptide" evidence="1">
    <location>
        <begin position="1"/>
        <end position="24"/>
    </location>
</feature>
<reference evidence="2" key="1">
    <citation type="journal article" date="2017" name="Gigascience">
        <title>The genome draft of coconut (Cocos nucifera).</title>
        <authorList>
            <person name="Xiao Y."/>
            <person name="Xu P."/>
            <person name="Fan H."/>
            <person name="Baudouin L."/>
            <person name="Xia W."/>
            <person name="Bocs S."/>
            <person name="Xu J."/>
            <person name="Li Q."/>
            <person name="Guo A."/>
            <person name="Zhou L."/>
            <person name="Li J."/>
            <person name="Wu Y."/>
            <person name="Ma Z."/>
            <person name="Armero A."/>
            <person name="Issali A.E."/>
            <person name="Liu N."/>
            <person name="Peng M."/>
            <person name="Yang Y."/>
        </authorList>
    </citation>
    <scope>NUCLEOTIDE SEQUENCE</scope>
    <source>
        <tissue evidence="2">Spear leaf of Hainan Tall coconut</tissue>
    </source>
</reference>